<dbReference type="NCBIfam" id="NF004130">
    <property type="entry name" value="PRK05618.1-5"/>
    <property type="match status" value="1"/>
</dbReference>
<evidence type="ECO:0000313" key="8">
    <source>
        <dbReference type="EMBL" id="TXL65455.1"/>
    </source>
</evidence>
<comment type="caution">
    <text evidence="8">The sequence shown here is derived from an EMBL/GenBank/DDBJ whole genome shotgun (WGS) entry which is preliminary data.</text>
</comment>
<evidence type="ECO:0000313" key="9">
    <source>
        <dbReference type="Proteomes" id="UP000321548"/>
    </source>
</evidence>
<feature type="domain" description="Large ribosomal subunit protein bL25 beta" evidence="7">
    <location>
        <begin position="99"/>
        <end position="185"/>
    </location>
</feature>
<dbReference type="GO" id="GO:0008097">
    <property type="term" value="F:5S rRNA binding"/>
    <property type="evidence" value="ECO:0007669"/>
    <property type="project" value="InterPro"/>
</dbReference>
<reference evidence="8 9" key="1">
    <citation type="submission" date="2019-06" db="EMBL/GenBank/DDBJ databases">
        <title>Quisquiliibacterium sp. nov., isolated from a maize field.</title>
        <authorList>
            <person name="Lin S.-Y."/>
            <person name="Tsai C.-F."/>
            <person name="Young C.-C."/>
        </authorList>
    </citation>
    <scope>NUCLEOTIDE SEQUENCE [LARGE SCALE GENOMIC DNA]</scope>
    <source>
        <strain evidence="8 9">CC-CFT501</strain>
    </source>
</reference>
<keyword evidence="9" id="KW-1185">Reference proteome</keyword>
<dbReference type="InterPro" id="IPR029751">
    <property type="entry name" value="Ribosomal_L25_dom"/>
</dbReference>
<dbReference type="RefSeq" id="WP_147704650.1">
    <property type="nucleotide sequence ID" value="NZ_VDUY01000004.1"/>
</dbReference>
<dbReference type="Proteomes" id="UP000321548">
    <property type="component" value="Unassembled WGS sequence"/>
</dbReference>
<comment type="similarity">
    <text evidence="5">Belongs to the bacterial ribosomal protein bL25 family. CTC subfamily.</text>
</comment>
<dbReference type="GO" id="GO:0006412">
    <property type="term" value="P:translation"/>
    <property type="evidence" value="ECO:0007669"/>
    <property type="project" value="UniProtKB-UniRule"/>
</dbReference>
<dbReference type="HAMAP" id="MF_01336">
    <property type="entry name" value="Ribosomal_bL25"/>
    <property type="match status" value="1"/>
</dbReference>
<keyword evidence="1 5" id="KW-0699">rRNA-binding</keyword>
<dbReference type="SUPFAM" id="SSF50715">
    <property type="entry name" value="Ribosomal protein L25-like"/>
    <property type="match status" value="1"/>
</dbReference>
<dbReference type="PANTHER" id="PTHR33284:SF1">
    <property type="entry name" value="RIBOSOMAL PROTEIN L25_GLN-TRNA SYNTHETASE, ANTI-CODON-BINDING DOMAIN-CONTAINING PROTEIN"/>
    <property type="match status" value="1"/>
</dbReference>
<dbReference type="Gene3D" id="2.170.120.20">
    <property type="entry name" value="Ribosomal protein L25, beta domain"/>
    <property type="match status" value="1"/>
</dbReference>
<dbReference type="Gene3D" id="2.40.240.10">
    <property type="entry name" value="Ribosomal Protein L25, Chain P"/>
    <property type="match status" value="1"/>
</dbReference>
<dbReference type="NCBIfam" id="NF004612">
    <property type="entry name" value="PRK05943.1"/>
    <property type="match status" value="1"/>
</dbReference>
<dbReference type="InterPro" id="IPR001021">
    <property type="entry name" value="Ribosomal_bL25_long"/>
</dbReference>
<dbReference type="GO" id="GO:0003735">
    <property type="term" value="F:structural constituent of ribosome"/>
    <property type="evidence" value="ECO:0007669"/>
    <property type="project" value="InterPro"/>
</dbReference>
<organism evidence="8 9">
    <name type="scientific">Zeimonas arvi</name>
    <dbReference type="NCBI Taxonomy" id="2498847"/>
    <lineage>
        <taxon>Bacteria</taxon>
        <taxon>Pseudomonadati</taxon>
        <taxon>Pseudomonadota</taxon>
        <taxon>Betaproteobacteria</taxon>
        <taxon>Burkholderiales</taxon>
        <taxon>Burkholderiaceae</taxon>
        <taxon>Zeimonas</taxon>
    </lineage>
</organism>
<evidence type="ECO:0000256" key="2">
    <source>
        <dbReference type="ARBA" id="ARBA00022884"/>
    </source>
</evidence>
<keyword evidence="2 5" id="KW-0694">RNA-binding</keyword>
<comment type="function">
    <text evidence="5">This is one of the proteins that binds to the 5S RNA in the ribosome where it forms part of the central protuberance.</text>
</comment>
<dbReference type="AlphaFoldDB" id="A0A5C8NW21"/>
<dbReference type="GO" id="GO:0022625">
    <property type="term" value="C:cytosolic large ribosomal subunit"/>
    <property type="evidence" value="ECO:0007669"/>
    <property type="project" value="TreeGrafter"/>
</dbReference>
<dbReference type="NCBIfam" id="NF004128">
    <property type="entry name" value="PRK05618.1-2"/>
    <property type="match status" value="1"/>
</dbReference>
<dbReference type="InterPro" id="IPR020055">
    <property type="entry name" value="Ribosomal_bL25_short"/>
</dbReference>
<sequence length="197" mass="21333">MKVVATSRKEQGSSASRRLRRAGQVPGIVYGGNVEPTAVAIEHNPLYHSLRVEAFHSSILDMELDGKTVQVLLRDVQWHPYKPLVMHIDFQRVAAGERITMKVPLHFVNQDISPAVKLSAAIVGHVVNEIEITCLPKDLPSFIEVDLSNLETTQTVHASDIKLPAGVSLAQHGGENPAIVTVTVPAGAKGEEGEEAK</sequence>
<keyword evidence="3 5" id="KW-0689">Ribosomal protein</keyword>
<dbReference type="Pfam" id="PF14693">
    <property type="entry name" value="Ribosomal_TL5_C"/>
    <property type="match status" value="1"/>
</dbReference>
<dbReference type="InterPro" id="IPR020930">
    <property type="entry name" value="Ribosomal_uL5_bac-type"/>
</dbReference>
<dbReference type="CDD" id="cd00495">
    <property type="entry name" value="Ribosomal_L25_TL5_CTC"/>
    <property type="match status" value="1"/>
</dbReference>
<comment type="subunit">
    <text evidence="5">Part of the 50S ribosomal subunit; part of the 5S rRNA/L5/L18/L25 subcomplex. Contacts the 5S rRNA. Binds to the 5S rRNA independently of L5 and L18.</text>
</comment>
<dbReference type="InterPro" id="IPR020057">
    <property type="entry name" value="Ribosomal_bL25_b-dom"/>
</dbReference>
<dbReference type="PANTHER" id="PTHR33284">
    <property type="entry name" value="RIBOSOMAL PROTEIN L25/GLN-TRNA SYNTHETASE, ANTI-CODON-BINDING DOMAIN-CONTAINING PROTEIN"/>
    <property type="match status" value="1"/>
</dbReference>
<accession>A0A5C8NW21</accession>
<dbReference type="NCBIfam" id="TIGR00731">
    <property type="entry name" value="bL25_bact_ctc"/>
    <property type="match status" value="1"/>
</dbReference>
<gene>
    <name evidence="5" type="primary">rplY</name>
    <name evidence="5" type="synonym">ctc</name>
    <name evidence="8" type="ORF">FHP08_11805</name>
</gene>
<evidence type="ECO:0000256" key="4">
    <source>
        <dbReference type="ARBA" id="ARBA00023274"/>
    </source>
</evidence>
<dbReference type="InterPro" id="IPR020056">
    <property type="entry name" value="Rbsml_bL25/Gln-tRNA_synth_N"/>
</dbReference>
<evidence type="ECO:0000256" key="3">
    <source>
        <dbReference type="ARBA" id="ARBA00022980"/>
    </source>
</evidence>
<evidence type="ECO:0000259" key="6">
    <source>
        <dbReference type="Pfam" id="PF01386"/>
    </source>
</evidence>
<dbReference type="HAMAP" id="MF_01334">
    <property type="entry name" value="Ribosomal_bL25_CTC"/>
    <property type="match status" value="1"/>
</dbReference>
<feature type="domain" description="Large ribosomal subunit protein bL25 L25" evidence="6">
    <location>
        <begin position="5"/>
        <end position="90"/>
    </location>
</feature>
<dbReference type="InterPro" id="IPR037121">
    <property type="entry name" value="Ribosomal_bL25_C"/>
</dbReference>
<dbReference type="InterPro" id="IPR011035">
    <property type="entry name" value="Ribosomal_bL25/Gln-tRNA_synth"/>
</dbReference>
<evidence type="ECO:0000256" key="5">
    <source>
        <dbReference type="HAMAP-Rule" id="MF_01334"/>
    </source>
</evidence>
<keyword evidence="4 5" id="KW-0687">Ribonucleoprotein</keyword>
<dbReference type="OrthoDB" id="9806411at2"/>
<dbReference type="Pfam" id="PF01386">
    <property type="entry name" value="Ribosomal_L25p"/>
    <property type="match status" value="1"/>
</dbReference>
<name>A0A5C8NW21_9BURK</name>
<protein>
    <recommendedName>
        <fullName evidence="5">Large ribosomal subunit protein bL25</fullName>
    </recommendedName>
    <alternativeName>
        <fullName evidence="5">General stress protein CTC</fullName>
    </alternativeName>
</protein>
<evidence type="ECO:0000256" key="1">
    <source>
        <dbReference type="ARBA" id="ARBA00022730"/>
    </source>
</evidence>
<evidence type="ECO:0000259" key="7">
    <source>
        <dbReference type="Pfam" id="PF14693"/>
    </source>
</evidence>
<dbReference type="EMBL" id="VDUY01000004">
    <property type="protein sequence ID" value="TXL65455.1"/>
    <property type="molecule type" value="Genomic_DNA"/>
</dbReference>
<proteinExistence type="inferred from homology"/>